<accession>A0ABR2UBF9</accession>
<comment type="caution">
    <text evidence="3">The sequence shown here is derived from an EMBL/GenBank/DDBJ whole genome shotgun (WGS) entry which is preliminary data.</text>
</comment>
<proteinExistence type="predicted"/>
<evidence type="ECO:0000256" key="1">
    <source>
        <dbReference type="SAM" id="MobiDB-lite"/>
    </source>
</evidence>
<feature type="signal peptide" evidence="2">
    <location>
        <begin position="1"/>
        <end position="21"/>
    </location>
</feature>
<reference evidence="3 4" key="1">
    <citation type="journal article" date="2024" name="G3 (Bethesda)">
        <title>Genome assembly of Hibiscus sabdariffa L. provides insights into metabolisms of medicinal natural products.</title>
        <authorList>
            <person name="Kim T."/>
        </authorList>
    </citation>
    <scope>NUCLEOTIDE SEQUENCE [LARGE SCALE GENOMIC DNA]</scope>
    <source>
        <strain evidence="3">TK-2024</strain>
        <tissue evidence="3">Old leaves</tissue>
    </source>
</reference>
<dbReference type="EMBL" id="JBBPBN010000001">
    <property type="protein sequence ID" value="KAK9046949.1"/>
    <property type="molecule type" value="Genomic_DNA"/>
</dbReference>
<evidence type="ECO:0000313" key="3">
    <source>
        <dbReference type="EMBL" id="KAK9046949.1"/>
    </source>
</evidence>
<evidence type="ECO:0008006" key="5">
    <source>
        <dbReference type="Google" id="ProtNLM"/>
    </source>
</evidence>
<feature type="compositionally biased region" description="Basic and acidic residues" evidence="1">
    <location>
        <begin position="106"/>
        <end position="124"/>
    </location>
</feature>
<feature type="compositionally biased region" description="Acidic residues" evidence="1">
    <location>
        <begin position="125"/>
        <end position="135"/>
    </location>
</feature>
<keyword evidence="2" id="KW-0732">Signal</keyword>
<evidence type="ECO:0000313" key="4">
    <source>
        <dbReference type="Proteomes" id="UP001396334"/>
    </source>
</evidence>
<feature type="chain" id="PRO_5046067643" description="Secreted protein" evidence="2">
    <location>
        <begin position="22"/>
        <end position="147"/>
    </location>
</feature>
<sequence>MNPNLSLTLLVTLAPVQTSLSVACSPSSLEHSTNAAKNGSIRRKLSEAPPDAFFPVGVTWKVLLFEVRGIVGGGNGSRFMEYSFLEWFCSFLGIPGKCSQENGTPENRKGVPGRRGESSGKYEDPSEDDEDEEEKEGNLADDCWCPI</sequence>
<protein>
    <recommendedName>
        <fullName evidence="5">Secreted protein</fullName>
    </recommendedName>
</protein>
<gene>
    <name evidence="3" type="ORF">V6N11_052818</name>
</gene>
<evidence type="ECO:0000256" key="2">
    <source>
        <dbReference type="SAM" id="SignalP"/>
    </source>
</evidence>
<name>A0ABR2UBF9_9ROSI</name>
<organism evidence="3 4">
    <name type="scientific">Hibiscus sabdariffa</name>
    <name type="common">roselle</name>
    <dbReference type="NCBI Taxonomy" id="183260"/>
    <lineage>
        <taxon>Eukaryota</taxon>
        <taxon>Viridiplantae</taxon>
        <taxon>Streptophyta</taxon>
        <taxon>Embryophyta</taxon>
        <taxon>Tracheophyta</taxon>
        <taxon>Spermatophyta</taxon>
        <taxon>Magnoliopsida</taxon>
        <taxon>eudicotyledons</taxon>
        <taxon>Gunneridae</taxon>
        <taxon>Pentapetalae</taxon>
        <taxon>rosids</taxon>
        <taxon>malvids</taxon>
        <taxon>Malvales</taxon>
        <taxon>Malvaceae</taxon>
        <taxon>Malvoideae</taxon>
        <taxon>Hibiscus</taxon>
    </lineage>
</organism>
<keyword evidence="4" id="KW-1185">Reference proteome</keyword>
<feature type="region of interest" description="Disordered" evidence="1">
    <location>
        <begin position="95"/>
        <end position="147"/>
    </location>
</feature>
<dbReference type="Proteomes" id="UP001396334">
    <property type="component" value="Unassembled WGS sequence"/>
</dbReference>